<reference evidence="5 6" key="1">
    <citation type="submission" date="2016-10" db="EMBL/GenBank/DDBJ databases">
        <title>Proteomics and genomics reveal pathogen-plant mechanisms compatible with a hemibiotrophic lifestyle of Diplodia corticola.</title>
        <authorList>
            <person name="Fernandes I."/>
            <person name="De Jonge R."/>
            <person name="Van De Peer Y."/>
            <person name="Devreese B."/>
            <person name="Alves A."/>
            <person name="Esteves A.C."/>
        </authorList>
    </citation>
    <scope>NUCLEOTIDE SEQUENCE [LARGE SCALE GENOMIC DNA]</scope>
    <source>
        <strain evidence="5 6">CBS 112549</strain>
    </source>
</reference>
<evidence type="ECO:0000256" key="1">
    <source>
        <dbReference type="ARBA" id="ARBA00023002"/>
    </source>
</evidence>
<dbReference type="Pfam" id="PF04082">
    <property type="entry name" value="Fungal_trans"/>
    <property type="match status" value="1"/>
</dbReference>
<evidence type="ECO:0000313" key="5">
    <source>
        <dbReference type="EMBL" id="OJD32323.1"/>
    </source>
</evidence>
<dbReference type="CDD" id="cd12148">
    <property type="entry name" value="fungal_TF_MHR"/>
    <property type="match status" value="1"/>
</dbReference>
<dbReference type="InterPro" id="IPR007219">
    <property type="entry name" value="XnlR_reg_dom"/>
</dbReference>
<dbReference type="InterPro" id="IPR003819">
    <property type="entry name" value="TauD/TfdA-like"/>
</dbReference>
<evidence type="ECO:0000313" key="6">
    <source>
        <dbReference type="Proteomes" id="UP000183809"/>
    </source>
</evidence>
<dbReference type="Proteomes" id="UP000183809">
    <property type="component" value="Unassembled WGS sequence"/>
</dbReference>
<dbReference type="PANTHER" id="PTHR31644:SF1">
    <property type="entry name" value="ZN(II)2CYS6 TRANSCRIPTION FACTOR (EUROFUNG)"/>
    <property type="match status" value="1"/>
</dbReference>
<comment type="caution">
    <text evidence="5">The sequence shown here is derived from an EMBL/GenBank/DDBJ whole genome shotgun (WGS) entry which is preliminary data.</text>
</comment>
<gene>
    <name evidence="5" type="ORF">BKCO1_3900096</name>
</gene>
<dbReference type="GO" id="GO:0006351">
    <property type="term" value="P:DNA-templated transcription"/>
    <property type="evidence" value="ECO:0007669"/>
    <property type="project" value="InterPro"/>
</dbReference>
<keyword evidence="5" id="KW-0223">Dioxygenase</keyword>
<feature type="region of interest" description="Disordered" evidence="3">
    <location>
        <begin position="876"/>
        <end position="923"/>
    </location>
</feature>
<dbReference type="RefSeq" id="XP_020128583.1">
    <property type="nucleotide sequence ID" value="XM_020275410.1"/>
</dbReference>
<keyword evidence="2" id="KW-0539">Nucleus</keyword>
<keyword evidence="1" id="KW-0560">Oxidoreductase</keyword>
<dbReference type="GO" id="GO:0005634">
    <property type="term" value="C:nucleus"/>
    <property type="evidence" value="ECO:0007669"/>
    <property type="project" value="TreeGrafter"/>
</dbReference>
<keyword evidence="6" id="KW-1185">Reference proteome</keyword>
<evidence type="ECO:0000256" key="3">
    <source>
        <dbReference type="SAM" id="MobiDB-lite"/>
    </source>
</evidence>
<dbReference type="InterPro" id="IPR042098">
    <property type="entry name" value="TauD-like_sf"/>
</dbReference>
<evidence type="ECO:0000259" key="4">
    <source>
        <dbReference type="SMART" id="SM00906"/>
    </source>
</evidence>
<dbReference type="GeneID" id="31015671"/>
<protein>
    <submittedName>
        <fullName evidence="5">Alpha-ketoglutarate-dependent-dichlorophenoxyacetate dioxygenase</fullName>
    </submittedName>
</protein>
<name>A0A1J9RID7_9PEZI</name>
<dbReference type="GO" id="GO:0000981">
    <property type="term" value="F:DNA-binding transcription factor activity, RNA polymerase II-specific"/>
    <property type="evidence" value="ECO:0007669"/>
    <property type="project" value="TreeGrafter"/>
</dbReference>
<proteinExistence type="predicted"/>
<dbReference type="InterPro" id="IPR052780">
    <property type="entry name" value="AAA_Catabolism_Regulators"/>
</dbReference>
<organism evidence="5 6">
    <name type="scientific">Diplodia corticola</name>
    <dbReference type="NCBI Taxonomy" id="236234"/>
    <lineage>
        <taxon>Eukaryota</taxon>
        <taxon>Fungi</taxon>
        <taxon>Dikarya</taxon>
        <taxon>Ascomycota</taxon>
        <taxon>Pezizomycotina</taxon>
        <taxon>Dothideomycetes</taxon>
        <taxon>Dothideomycetes incertae sedis</taxon>
        <taxon>Botryosphaeriales</taxon>
        <taxon>Botryosphaeriaceae</taxon>
        <taxon>Diplodia</taxon>
    </lineage>
</organism>
<feature type="compositionally biased region" description="Acidic residues" evidence="3">
    <location>
        <begin position="360"/>
        <end position="369"/>
    </location>
</feature>
<evidence type="ECO:0000256" key="2">
    <source>
        <dbReference type="ARBA" id="ARBA00023242"/>
    </source>
</evidence>
<accession>A0A1J9RID7</accession>
<sequence length="984" mass="108667">MPVDTTETIFLANTIPKIRELTPGFGAEVHGLNFDDGATEDGYCLIQELVKKYGVVVIRKTNLNDESHIQLARKFGELDDVRPYKKAGRKNRLKYDELFDVSNIDTDGTIIDRDSPRAQANKGNSLFHVDSSFNPRRAGYSLLLAHELPRAGTGGSTEFCDTRAAWDDLDQQIKTEILEKDYVACHSMLHSRKLAAPDFFAEIEPENYPMGRHKLVQKHERSGRMNLYLAMHIHHIEGLEPEQSRALFDRLITHATNEKYRAMVEWHNVGDLVVWDNTCTMHRAVGGDFAYKDSVGEPKRPPCVSCNVAGSECVLVKSKRGGNFRSNRRRKETVASAVAPTNEAPGAISTSSTRGIDDGAPSEDLSEGADGEHGEQMIDESLHMKLTNPSDALHILALSGETSSSLPVGSMTPANRTQHPDERDSSTTVLDDYELVQRGLLHPSVLPELLHIYAHDYHPFCPIVPSYLLGESAMHMTQRSDYFLLTVMLTIASRDSPSHSLAHRYCWDHTQRLLLEILLAYPWAQTPRTVEGLLLLSEWLPHTQIKQTTSEAPKNLFSEDMTAWSLIGLAVRQGYSLRLDRAAFRGSGDGGSNEQEEQKRLIWIFVFLADRQISARLGQSFWSRGPSLSSQFTAKDFPSLRPGGRSGRDDEEDYASALHATIDLTQILHNAHATLYSSPSRTLAMIHDGDYARYLDDLLRATDTWHSTWATMHASHKVKSTILLTYEYIRLYITAFSFQAVLTRSSSAPRRDAPHPDHRPLATLFSRGIAASPDGRYISDAIGSAIGLLRLFTGLDPHAIIRFLPSRYYLYGVYAAVILHKAHCLGAFQHASLRDEVADLATRFVSVMQHAAAGIDAHIARGYSRVLGKLWCERRASSPQGGGTRDVTEGQGYDASRGGGGDEVQASEPMMRQGGNQGGLDDGDAGAGDWEVGFDATGLRDDDFVAVEEALFGAFFPGITVVGQQDGSGGIVGSGGGLMDGWFL</sequence>
<feature type="compositionally biased region" description="Polar residues" evidence="3">
    <location>
        <begin position="403"/>
        <end position="417"/>
    </location>
</feature>
<dbReference type="SMART" id="SM00906">
    <property type="entry name" value="Fungal_trans"/>
    <property type="match status" value="1"/>
</dbReference>
<feature type="region of interest" description="Disordered" evidence="3">
    <location>
        <begin position="324"/>
        <end position="373"/>
    </location>
</feature>
<feature type="region of interest" description="Disordered" evidence="3">
    <location>
        <begin position="403"/>
        <end position="428"/>
    </location>
</feature>
<dbReference type="OrthoDB" id="5818554at2759"/>
<dbReference type="GO" id="GO:0003677">
    <property type="term" value="F:DNA binding"/>
    <property type="evidence" value="ECO:0007669"/>
    <property type="project" value="InterPro"/>
</dbReference>
<dbReference type="Pfam" id="PF02668">
    <property type="entry name" value="TauD"/>
    <property type="match status" value="1"/>
</dbReference>
<dbReference type="GO" id="GO:0008270">
    <property type="term" value="F:zinc ion binding"/>
    <property type="evidence" value="ECO:0007669"/>
    <property type="project" value="InterPro"/>
</dbReference>
<dbReference type="PANTHER" id="PTHR31644">
    <property type="entry name" value="TRANSCRIPTIONAL ACTIVATOR ARO80-RELATED"/>
    <property type="match status" value="1"/>
</dbReference>
<feature type="domain" description="Xylanolytic transcriptional activator regulatory" evidence="4">
    <location>
        <begin position="563"/>
        <end position="644"/>
    </location>
</feature>
<dbReference type="SUPFAM" id="SSF51197">
    <property type="entry name" value="Clavaminate synthase-like"/>
    <property type="match status" value="1"/>
</dbReference>
<dbReference type="AlphaFoldDB" id="A0A1J9RID7"/>
<dbReference type="STRING" id="236234.A0A1J9RID7"/>
<dbReference type="GO" id="GO:0051213">
    <property type="term" value="F:dioxygenase activity"/>
    <property type="evidence" value="ECO:0007669"/>
    <property type="project" value="UniProtKB-KW"/>
</dbReference>
<dbReference type="Gene3D" id="3.60.130.10">
    <property type="entry name" value="Clavaminate synthase-like"/>
    <property type="match status" value="1"/>
</dbReference>
<dbReference type="EMBL" id="MNUE01000039">
    <property type="protein sequence ID" value="OJD32323.1"/>
    <property type="molecule type" value="Genomic_DNA"/>
</dbReference>